<sequence>MDTTAQAALLRIQNMMMLCKQLKLPVQFKVSRIHRQEAPSPAAAAAAAAAVAAADAADHDMEQPANEATQELAVIVHVLSDYAFKKYLQHCSASDLMLLRGLLLKVETNAAMDRILSARVQQAFLPKFENEGQDSSIADAIVQHADERPMVVTIKHSGSLVTLSSQGFAAKNSLDNEYSAGAAVLLQAHFVRLLGCEAAAQQRLAALMDALQQRQLAISFEMVTGCHGHHGQLPAGEYLVATSAHTAGSSGQPEFLSWLSFLQLCLQFGLPLNDTWILPGTAAAAAAAARELLDHLALSGCPTGEALQQLTVLVEEPDTAAAAAAAGDAVDAAAAAAAARKGVHLPGTYPHEQWQGSRIEGFVVSQGQPVAGQQGWQQLLQLGQAMQRQVVRLEQCGGQQQLQRPYQWLLEQAGQWVCTYMGF</sequence>
<proteinExistence type="predicted"/>
<evidence type="ECO:0000313" key="1">
    <source>
        <dbReference type="EMBL" id="WIA17822.1"/>
    </source>
</evidence>
<protein>
    <submittedName>
        <fullName evidence="1">Uncharacterized protein</fullName>
    </submittedName>
</protein>
<reference evidence="1 2" key="1">
    <citation type="submission" date="2023-05" db="EMBL/GenBank/DDBJ databases">
        <title>A 100% complete, gapless, phased diploid assembly of the Scenedesmus obliquus UTEX 3031 genome.</title>
        <authorList>
            <person name="Biondi T.C."/>
            <person name="Hanschen E.R."/>
            <person name="Kwon T."/>
            <person name="Eng W."/>
            <person name="Kruse C.P.S."/>
            <person name="Koehler S.I."/>
            <person name="Kunde Y."/>
            <person name="Gleasner C.D."/>
            <person name="You Mak K.T."/>
            <person name="Polle J."/>
            <person name="Hovde B.T."/>
            <person name="Starkenburg S.R."/>
        </authorList>
    </citation>
    <scope>NUCLEOTIDE SEQUENCE [LARGE SCALE GENOMIC DNA]</scope>
    <source>
        <strain evidence="1 2">DOE0152z</strain>
    </source>
</reference>
<evidence type="ECO:0000313" key="2">
    <source>
        <dbReference type="Proteomes" id="UP001244341"/>
    </source>
</evidence>
<dbReference type="PANTHER" id="PTHR35460">
    <property type="entry name" value="TRNA LIGASE 1"/>
    <property type="match status" value="1"/>
</dbReference>
<dbReference type="EMBL" id="CP126216">
    <property type="protein sequence ID" value="WIA17822.1"/>
    <property type="molecule type" value="Genomic_DNA"/>
</dbReference>
<accession>A0ABY8UBS7</accession>
<gene>
    <name evidence="1" type="ORF">OEZ85_009328</name>
</gene>
<organism evidence="1 2">
    <name type="scientific">Tetradesmus obliquus</name>
    <name type="common">Green alga</name>
    <name type="synonym">Acutodesmus obliquus</name>
    <dbReference type="NCBI Taxonomy" id="3088"/>
    <lineage>
        <taxon>Eukaryota</taxon>
        <taxon>Viridiplantae</taxon>
        <taxon>Chlorophyta</taxon>
        <taxon>core chlorophytes</taxon>
        <taxon>Chlorophyceae</taxon>
        <taxon>CS clade</taxon>
        <taxon>Sphaeropleales</taxon>
        <taxon>Scenedesmaceae</taxon>
        <taxon>Tetradesmus</taxon>
    </lineage>
</organism>
<keyword evidence="2" id="KW-1185">Reference proteome</keyword>
<dbReference type="Proteomes" id="UP001244341">
    <property type="component" value="Chromosome 9b"/>
</dbReference>
<dbReference type="PANTHER" id="PTHR35460:SF1">
    <property type="entry name" value="TRNA LIGASE 1"/>
    <property type="match status" value="1"/>
</dbReference>
<name>A0ABY8UBS7_TETOB</name>
<dbReference type="InterPro" id="IPR038837">
    <property type="entry name" value="tRNA_ligase_1"/>
</dbReference>